<evidence type="ECO:0000256" key="4">
    <source>
        <dbReference type="HAMAP-Rule" id="MF_00909"/>
    </source>
</evidence>
<protein>
    <recommendedName>
        <fullName evidence="4 5">Cell division protein FtsZ</fullName>
    </recommendedName>
</protein>
<dbReference type="InterPro" id="IPR036525">
    <property type="entry name" value="Tubulin/FtsZ_GTPase_sf"/>
</dbReference>
<dbReference type="InterPro" id="IPR003008">
    <property type="entry name" value="Tubulin_FtsZ_GTPase"/>
</dbReference>
<dbReference type="Pfam" id="PF12327">
    <property type="entry name" value="FtsZ_C"/>
    <property type="match status" value="1"/>
</dbReference>
<organism evidence="9 11">
    <name type="scientific">Capnocytophaga catalasegens</name>
    <dbReference type="NCBI Taxonomy" id="1004260"/>
    <lineage>
        <taxon>Bacteria</taxon>
        <taxon>Pseudomonadati</taxon>
        <taxon>Bacteroidota</taxon>
        <taxon>Flavobacteriia</taxon>
        <taxon>Flavobacteriales</taxon>
        <taxon>Flavobacteriaceae</taxon>
        <taxon>Capnocytophaga</taxon>
    </lineage>
</organism>
<dbReference type="PANTHER" id="PTHR30314:SF3">
    <property type="entry name" value="MITOCHONDRIAL DIVISION PROTEIN FSZA"/>
    <property type="match status" value="1"/>
</dbReference>
<dbReference type="SMART" id="SM00864">
    <property type="entry name" value="Tubulin"/>
    <property type="match status" value="1"/>
</dbReference>
<dbReference type="FunFam" id="3.40.50.1440:FF:000001">
    <property type="entry name" value="Cell division protein FtsZ"/>
    <property type="match status" value="1"/>
</dbReference>
<dbReference type="SUPFAM" id="SSF52490">
    <property type="entry name" value="Tubulin nucleotide-binding domain-like"/>
    <property type="match status" value="1"/>
</dbReference>
<comment type="function">
    <text evidence="4 6">Essential cell division protein that forms a contractile ring structure (Z ring) at the future cell division site. The regulation of the ring assembly controls the timing and the location of cell division. One of the functions of the FtsZ ring is to recruit other cell division proteins to the septum to produce a new cell wall between the dividing cells. Binds GTP and shows GTPase activity.</text>
</comment>
<feature type="domain" description="Tubulin/FtsZ GTPase" evidence="7">
    <location>
        <begin position="21"/>
        <end position="213"/>
    </location>
</feature>
<keyword evidence="4 6" id="KW-0132">Cell division</keyword>
<sequence length="693" mass="76692">METVTELGDIAFDMPKTQSSIIKVIGVGGGGGNAVNYMFKQGIKGVDYVICNTDAQALEKSPIVNKIQLGISLTEGLGAGADPEIGEKSAMESVVEIQAMLGSNTKMVFITAGMGGGTGTGAAPIIAKVCKEMGILTIGIVTSPFKFEGQPRFEQAQKGIEKLRQYVDSLIVVNNNKLRDIYGNLSLKTCYVKVDEVLTIAAKGIAEVITKHFDVNIDLRDAKTVLSDSGTAIMGSARGKGEGRALQAVTGALDSPLLNDNKIVGAKNVLLLIVYGKDEITMDETEEINEYIQREAGGNYQTNIIMGVGEDETLDDEIAVTVIATGFNSEQQHEIIDLEQKKIVHTLGEEQLVIQDLDTKTTFTDITFENSVKQAQEFTQQKVIFNLDDTAQEQDDVPVGITTETIAKTSIINKKTIEEPIFVTKPAQPIVQKEVSQPKIDFVTRIKNNPLYNIPVDYEIITAKKEVEVQEEEFVIYSSVDTTSKTETQSKEQIQTKVVATSSTMIKEEPQVVTFDLFADIEEIKFPKSKEKKIEQTEPQPVITESGQIRHNLEEYMQMEEMLTQATVDSYKSQQVIQESPELQFQTRVVANYQPSTTLEETEINPNSSYLTELKAGADNRRKKFKSFNHTFSQSSNRLIRELDEIPAYKRQGVQINSLSENQGNVSRLSLNFDSNDTLQIRTNNSFLHDNVD</sequence>
<dbReference type="InterPro" id="IPR045061">
    <property type="entry name" value="FtsZ/CetZ"/>
</dbReference>
<evidence type="ECO:0000256" key="1">
    <source>
        <dbReference type="ARBA" id="ARBA00009690"/>
    </source>
</evidence>
<dbReference type="SUPFAM" id="SSF55307">
    <property type="entry name" value="Tubulin C-terminal domain-like"/>
    <property type="match status" value="1"/>
</dbReference>
<dbReference type="GO" id="GO:0043093">
    <property type="term" value="P:FtsZ-dependent cytokinesis"/>
    <property type="evidence" value="ECO:0007669"/>
    <property type="project" value="UniProtKB-UniRule"/>
</dbReference>
<evidence type="ECO:0000259" key="8">
    <source>
        <dbReference type="SMART" id="SM00865"/>
    </source>
</evidence>
<feature type="binding site" evidence="4">
    <location>
        <position position="148"/>
    </location>
    <ligand>
        <name>GTP</name>
        <dbReference type="ChEBI" id="CHEBI:37565"/>
    </ligand>
</feature>
<dbReference type="GO" id="GO:0005525">
    <property type="term" value="F:GTP binding"/>
    <property type="evidence" value="ECO:0007669"/>
    <property type="project" value="UniProtKB-UniRule"/>
</dbReference>
<dbReference type="EMBL" id="BQKB01000014">
    <property type="protein sequence ID" value="GJM52622.1"/>
    <property type="molecule type" value="Genomic_DNA"/>
</dbReference>
<feature type="domain" description="Tubulin/FtsZ 2-layer sandwich" evidence="8">
    <location>
        <begin position="215"/>
        <end position="336"/>
    </location>
</feature>
<feature type="binding site" evidence="4">
    <location>
        <begin position="117"/>
        <end position="119"/>
    </location>
    <ligand>
        <name>GTP</name>
        <dbReference type="ChEBI" id="CHEBI:37565"/>
    </ligand>
</feature>
<dbReference type="GO" id="GO:0032153">
    <property type="term" value="C:cell division site"/>
    <property type="evidence" value="ECO:0007669"/>
    <property type="project" value="UniProtKB-UniRule"/>
</dbReference>
<dbReference type="GO" id="GO:0003924">
    <property type="term" value="F:GTPase activity"/>
    <property type="evidence" value="ECO:0007669"/>
    <property type="project" value="UniProtKB-UniRule"/>
</dbReference>
<dbReference type="EMBL" id="BQKA01000004">
    <property type="protein sequence ID" value="GJM49165.1"/>
    <property type="molecule type" value="Genomic_DNA"/>
</dbReference>
<evidence type="ECO:0000259" key="7">
    <source>
        <dbReference type="SMART" id="SM00864"/>
    </source>
</evidence>
<dbReference type="NCBIfam" id="TIGR00065">
    <property type="entry name" value="ftsZ"/>
    <property type="match status" value="1"/>
</dbReference>
<dbReference type="GO" id="GO:0051258">
    <property type="term" value="P:protein polymerization"/>
    <property type="evidence" value="ECO:0007669"/>
    <property type="project" value="UniProtKB-UniRule"/>
</dbReference>
<keyword evidence="4 6" id="KW-0131">Cell cycle</keyword>
<dbReference type="Proteomes" id="UP001207736">
    <property type="component" value="Unassembled WGS sequence"/>
</dbReference>
<dbReference type="CDD" id="cd02201">
    <property type="entry name" value="FtsZ_type1"/>
    <property type="match status" value="1"/>
</dbReference>
<evidence type="ECO:0000256" key="5">
    <source>
        <dbReference type="NCBIfam" id="TIGR00065"/>
    </source>
</evidence>
<dbReference type="PROSITE" id="PS01134">
    <property type="entry name" value="FTSZ_1"/>
    <property type="match status" value="1"/>
</dbReference>
<dbReference type="InterPro" id="IPR020805">
    <property type="entry name" value="Cell_div_FtsZ_CS"/>
</dbReference>
<dbReference type="RefSeq" id="WP_264845786.1">
    <property type="nucleotide sequence ID" value="NZ_BPMA01000015.1"/>
</dbReference>
<keyword evidence="4" id="KW-0963">Cytoplasm</keyword>
<keyword evidence="2 4" id="KW-0547">Nucleotide-binding</keyword>
<dbReference type="AlphaFoldDB" id="A0AAV5AUZ1"/>
<accession>A0AAV5AUZ1</accession>
<dbReference type="InterPro" id="IPR018316">
    <property type="entry name" value="Tubulin/FtsZ_2-layer-sand-dom"/>
</dbReference>
<keyword evidence="12" id="KW-1185">Reference proteome</keyword>
<dbReference type="GO" id="GO:0005737">
    <property type="term" value="C:cytoplasm"/>
    <property type="evidence" value="ECO:0007669"/>
    <property type="project" value="UniProtKB-SubCell"/>
</dbReference>
<dbReference type="Pfam" id="PF00091">
    <property type="entry name" value="Tubulin"/>
    <property type="match status" value="1"/>
</dbReference>
<dbReference type="HAMAP" id="MF_00909">
    <property type="entry name" value="FtsZ"/>
    <property type="match status" value="1"/>
</dbReference>
<feature type="binding site" evidence="4">
    <location>
        <position position="152"/>
    </location>
    <ligand>
        <name>GTP</name>
        <dbReference type="ChEBI" id="CHEBI:37565"/>
    </ligand>
</feature>
<dbReference type="GO" id="GO:0000917">
    <property type="term" value="P:division septum assembly"/>
    <property type="evidence" value="ECO:0007669"/>
    <property type="project" value="UniProtKB-KW"/>
</dbReference>
<keyword evidence="3 4" id="KW-0342">GTP-binding</keyword>
<reference evidence="9 12" key="1">
    <citation type="submission" date="2021-11" db="EMBL/GenBank/DDBJ databases">
        <title>Draft genome sequence of Capnocytophaga sp. strain KC07075 isolated from cat oral cavity.</title>
        <authorList>
            <person name="Suzuki M."/>
            <person name="Imaoka K."/>
            <person name="Kimura M."/>
            <person name="Morikawa S."/>
            <person name="Maeda K."/>
        </authorList>
    </citation>
    <scope>NUCLEOTIDE SEQUENCE</scope>
    <source>
        <strain evidence="9">KC07075</strain>
        <strain evidence="10 12">KC07079</strain>
    </source>
</reference>
<evidence type="ECO:0000256" key="2">
    <source>
        <dbReference type="ARBA" id="ARBA00022741"/>
    </source>
</evidence>
<dbReference type="Gene3D" id="3.30.1330.20">
    <property type="entry name" value="Tubulin/FtsZ, C-terminal domain"/>
    <property type="match status" value="1"/>
</dbReference>
<dbReference type="InterPro" id="IPR008280">
    <property type="entry name" value="Tub_FtsZ_C"/>
</dbReference>
<evidence type="ECO:0000313" key="10">
    <source>
        <dbReference type="EMBL" id="GJM52622.1"/>
    </source>
</evidence>
<comment type="subcellular location">
    <subcellularLocation>
        <location evidence="4">Cytoplasm</location>
    </subcellularLocation>
    <text evidence="4">Assembles at midcell at the inner surface of the cytoplasmic membrane.</text>
</comment>
<evidence type="ECO:0000313" key="11">
    <source>
        <dbReference type="Proteomes" id="UP001207736"/>
    </source>
</evidence>
<keyword evidence="4 6" id="KW-0717">Septation</keyword>
<evidence type="ECO:0000313" key="12">
    <source>
        <dbReference type="Proteomes" id="UP001208692"/>
    </source>
</evidence>
<proteinExistence type="inferred from homology"/>
<feature type="binding site" evidence="4">
    <location>
        <position position="195"/>
    </location>
    <ligand>
        <name>GTP</name>
        <dbReference type="ChEBI" id="CHEBI:37565"/>
    </ligand>
</feature>
<name>A0AAV5AUZ1_9FLAO</name>
<dbReference type="InterPro" id="IPR037103">
    <property type="entry name" value="Tubulin/FtsZ-like_C"/>
</dbReference>
<comment type="subunit">
    <text evidence="4">Homodimer. Polymerizes to form a dynamic ring structure in a strictly GTP-dependent manner. Interacts directly with several other division proteins.</text>
</comment>
<dbReference type="Gene3D" id="3.40.50.1440">
    <property type="entry name" value="Tubulin/FtsZ, GTPase domain"/>
    <property type="match status" value="1"/>
</dbReference>
<evidence type="ECO:0000256" key="3">
    <source>
        <dbReference type="ARBA" id="ARBA00023134"/>
    </source>
</evidence>
<gene>
    <name evidence="4 9" type="primary">ftsZ</name>
    <name evidence="9" type="ORF">RCZ15_01410</name>
    <name evidence="10" type="ORF">RCZ16_09390</name>
</gene>
<dbReference type="InterPro" id="IPR000158">
    <property type="entry name" value="Cell_div_FtsZ"/>
</dbReference>
<comment type="caution">
    <text evidence="9">The sequence shown here is derived from an EMBL/GenBank/DDBJ whole genome shotgun (WGS) entry which is preliminary data.</text>
</comment>
<evidence type="ECO:0000256" key="6">
    <source>
        <dbReference type="RuleBase" id="RU000631"/>
    </source>
</evidence>
<dbReference type="SMART" id="SM00865">
    <property type="entry name" value="Tubulin_C"/>
    <property type="match status" value="1"/>
</dbReference>
<dbReference type="InterPro" id="IPR024757">
    <property type="entry name" value="FtsZ_C"/>
</dbReference>
<dbReference type="PROSITE" id="PS01135">
    <property type="entry name" value="FTSZ_2"/>
    <property type="match status" value="1"/>
</dbReference>
<comment type="similarity">
    <text evidence="1 4 6">Belongs to the FtsZ family.</text>
</comment>
<dbReference type="PANTHER" id="PTHR30314">
    <property type="entry name" value="CELL DIVISION PROTEIN FTSZ-RELATED"/>
    <property type="match status" value="1"/>
</dbReference>
<feature type="binding site" evidence="4">
    <location>
        <begin position="29"/>
        <end position="33"/>
    </location>
    <ligand>
        <name>GTP</name>
        <dbReference type="ChEBI" id="CHEBI:37565"/>
    </ligand>
</feature>
<dbReference type="PRINTS" id="PR00423">
    <property type="entry name" value="CELLDVISFTSZ"/>
</dbReference>
<dbReference type="Proteomes" id="UP001208692">
    <property type="component" value="Unassembled WGS sequence"/>
</dbReference>
<evidence type="ECO:0000313" key="9">
    <source>
        <dbReference type="EMBL" id="GJM49165.1"/>
    </source>
</evidence>